<organism evidence="7 8">
    <name type="scientific">Helobdella robusta</name>
    <name type="common">Californian leech</name>
    <dbReference type="NCBI Taxonomy" id="6412"/>
    <lineage>
        <taxon>Eukaryota</taxon>
        <taxon>Metazoa</taxon>
        <taxon>Spiralia</taxon>
        <taxon>Lophotrochozoa</taxon>
        <taxon>Annelida</taxon>
        <taxon>Clitellata</taxon>
        <taxon>Hirudinea</taxon>
        <taxon>Rhynchobdellida</taxon>
        <taxon>Glossiphoniidae</taxon>
        <taxon>Helobdella</taxon>
    </lineage>
</organism>
<dbReference type="Gene3D" id="3.40.50.300">
    <property type="entry name" value="P-loop containing nucleotide triphosphate hydrolases"/>
    <property type="match status" value="1"/>
</dbReference>
<protein>
    <recommendedName>
        <fullName evidence="9">Guanylate kinase-like domain-containing protein</fullName>
    </recommendedName>
</protein>
<dbReference type="SUPFAM" id="SSF52540">
    <property type="entry name" value="P-loop containing nucleoside triphosphate hydrolases"/>
    <property type="match status" value="1"/>
</dbReference>
<dbReference type="PROSITE" id="PS00856">
    <property type="entry name" value="GUANYLATE_KINASE_1"/>
    <property type="match status" value="1"/>
</dbReference>
<dbReference type="InterPro" id="IPR001452">
    <property type="entry name" value="SH3_domain"/>
</dbReference>
<dbReference type="GO" id="GO:0005886">
    <property type="term" value="C:plasma membrane"/>
    <property type="evidence" value="ECO:0000318"/>
    <property type="project" value="GO_Central"/>
</dbReference>
<keyword evidence="2 3" id="KW-0728">SH3 domain</keyword>
<name>T1G7L1_HELRO</name>
<dbReference type="OrthoDB" id="78824at2759"/>
<dbReference type="KEGG" id="hro:HELRODRAFT_90113"/>
<reference evidence="8" key="1">
    <citation type="submission" date="2012-12" db="EMBL/GenBank/DDBJ databases">
        <authorList>
            <person name="Hellsten U."/>
            <person name="Grimwood J."/>
            <person name="Chapman J.A."/>
            <person name="Shapiro H."/>
            <person name="Aerts A."/>
            <person name="Otillar R.P."/>
            <person name="Terry A.Y."/>
            <person name="Boore J.L."/>
            <person name="Simakov O."/>
            <person name="Marletaz F."/>
            <person name="Cho S.-J."/>
            <person name="Edsinger-Gonzales E."/>
            <person name="Havlak P."/>
            <person name="Kuo D.-H."/>
            <person name="Larsson T."/>
            <person name="Lv J."/>
            <person name="Arendt D."/>
            <person name="Savage R."/>
            <person name="Osoegawa K."/>
            <person name="de Jong P."/>
            <person name="Lindberg D.R."/>
            <person name="Seaver E.C."/>
            <person name="Weisblat D.A."/>
            <person name="Putnam N.H."/>
            <person name="Grigoriev I.V."/>
            <person name="Rokhsar D.S."/>
        </authorList>
    </citation>
    <scope>NUCLEOTIDE SEQUENCE</scope>
</reference>
<dbReference type="GO" id="GO:0005911">
    <property type="term" value="C:cell-cell junction"/>
    <property type="evidence" value="ECO:0000318"/>
    <property type="project" value="GO_Central"/>
</dbReference>
<dbReference type="OMA" id="TIWIAAK"/>
<dbReference type="Pfam" id="PF00625">
    <property type="entry name" value="Guanylate_kin"/>
    <property type="match status" value="1"/>
</dbReference>
<dbReference type="PROSITE" id="PS50002">
    <property type="entry name" value="SH3"/>
    <property type="match status" value="1"/>
</dbReference>
<feature type="domain" description="Guanylate kinase-like" evidence="5">
    <location>
        <begin position="134"/>
        <end position="310"/>
    </location>
</feature>
<dbReference type="EMBL" id="KB097680">
    <property type="protein sequence ID" value="ESN91956.1"/>
    <property type="molecule type" value="Genomic_DNA"/>
</dbReference>
<keyword evidence="8" id="KW-1185">Reference proteome</keyword>
<dbReference type="RefSeq" id="XP_009029890.1">
    <property type="nucleotide sequence ID" value="XM_009031642.1"/>
</dbReference>
<dbReference type="InParanoid" id="T1G7L1"/>
<evidence type="ECO:0000259" key="5">
    <source>
        <dbReference type="PROSITE" id="PS50052"/>
    </source>
</evidence>
<dbReference type="InterPro" id="IPR027417">
    <property type="entry name" value="P-loop_NTPase"/>
</dbReference>
<accession>T1G7L1</accession>
<dbReference type="CTD" id="20217058"/>
<dbReference type="SMART" id="SM00072">
    <property type="entry name" value="GuKc"/>
    <property type="match status" value="1"/>
</dbReference>
<dbReference type="InterPro" id="IPR008144">
    <property type="entry name" value="Guanylate_kin-like_dom"/>
</dbReference>
<evidence type="ECO:0000256" key="1">
    <source>
        <dbReference type="ARBA" id="ARBA00007014"/>
    </source>
</evidence>
<dbReference type="Pfam" id="PF07653">
    <property type="entry name" value="SH3_2"/>
    <property type="match status" value="1"/>
</dbReference>
<dbReference type="InterPro" id="IPR008145">
    <property type="entry name" value="GK/Ca_channel_bsu"/>
</dbReference>
<evidence type="ECO:0008006" key="9">
    <source>
        <dbReference type="Google" id="ProtNLM"/>
    </source>
</evidence>
<dbReference type="CDD" id="cd00071">
    <property type="entry name" value="GMPK"/>
    <property type="match status" value="1"/>
</dbReference>
<evidence type="ECO:0000259" key="4">
    <source>
        <dbReference type="PROSITE" id="PS50002"/>
    </source>
</evidence>
<proteinExistence type="inferred from homology"/>
<dbReference type="InterPro" id="IPR036028">
    <property type="entry name" value="SH3-like_dom_sf"/>
</dbReference>
<evidence type="ECO:0000313" key="7">
    <source>
        <dbReference type="EnsemblMetazoa" id="HelroP90113"/>
    </source>
</evidence>
<dbReference type="Gene3D" id="2.30.30.40">
    <property type="entry name" value="SH3 Domains"/>
    <property type="match status" value="1"/>
</dbReference>
<evidence type="ECO:0000313" key="8">
    <source>
        <dbReference type="Proteomes" id="UP000015101"/>
    </source>
</evidence>
<dbReference type="SUPFAM" id="SSF50044">
    <property type="entry name" value="SH3-domain"/>
    <property type="match status" value="1"/>
</dbReference>
<reference evidence="7" key="3">
    <citation type="submission" date="2015-06" db="UniProtKB">
        <authorList>
            <consortium name="EnsemblMetazoa"/>
        </authorList>
    </citation>
    <scope>IDENTIFICATION</scope>
</reference>
<evidence type="ECO:0000313" key="6">
    <source>
        <dbReference type="EMBL" id="ESN91956.1"/>
    </source>
</evidence>
<dbReference type="SMART" id="SM00326">
    <property type="entry name" value="SH3"/>
    <property type="match status" value="1"/>
</dbReference>
<dbReference type="AlphaFoldDB" id="T1G7L1"/>
<dbReference type="EMBL" id="AMQM01007866">
    <property type="status" value="NOT_ANNOTATED_CDS"/>
    <property type="molecule type" value="Genomic_DNA"/>
</dbReference>
<dbReference type="CDD" id="cd11861">
    <property type="entry name" value="SH3_DLG-like"/>
    <property type="match status" value="1"/>
</dbReference>
<dbReference type="eggNOG" id="KOG0708">
    <property type="taxonomic scope" value="Eukaryota"/>
</dbReference>
<dbReference type="Proteomes" id="UP000015101">
    <property type="component" value="Unassembled WGS sequence"/>
</dbReference>
<sequence>MNNYNGSNVGNLQTTQKKSCFVRALFEYDPSKDSGIPGRGLAFKFGDILHVTNASDDEWWQARKLKGDTVDQGIGIIPSKRRIERKERARMRTVKFQGNYTESAAVSLHFIPFTPEEVNIISYEPVFKQELKYTRPVIILGPLKDRICDDLIAEHSDIFETCVPHTTRPRKDGEVDGRDYHFVKSREQMQRDINTSMMFVEAGEYNGNLYGTSVQAVKEVAMRNKHCLLDVSGNAIKRLQQANLHPISIFIKPRTIDLIFEWNKKITPEQARNAFDRAVRQEHEFYQLFTAIITGDTPEEIFTKVKEVIASQSASSVAWVPSNEKI</sequence>
<dbReference type="HOGENOM" id="CLU_001715_4_1_1"/>
<dbReference type="InterPro" id="IPR050716">
    <property type="entry name" value="MAGUK"/>
</dbReference>
<dbReference type="PROSITE" id="PS50052">
    <property type="entry name" value="GUANYLATE_KINASE_2"/>
    <property type="match status" value="1"/>
</dbReference>
<evidence type="ECO:0000256" key="2">
    <source>
        <dbReference type="ARBA" id="ARBA00022443"/>
    </source>
</evidence>
<comment type="similarity">
    <text evidence="1">Belongs to the MAGUK family.</text>
</comment>
<gene>
    <name evidence="7" type="primary">20217058</name>
    <name evidence="6" type="ORF">HELRODRAFT_90113</name>
</gene>
<feature type="domain" description="SH3" evidence="4">
    <location>
        <begin position="17"/>
        <end position="87"/>
    </location>
</feature>
<dbReference type="EnsemblMetazoa" id="HelroT90113">
    <property type="protein sequence ID" value="HelroP90113"/>
    <property type="gene ID" value="HelroG90113"/>
</dbReference>
<dbReference type="InterPro" id="IPR020590">
    <property type="entry name" value="Guanylate_kinase_CS"/>
</dbReference>
<dbReference type="STRING" id="6412.T1G7L1"/>
<evidence type="ECO:0000256" key="3">
    <source>
        <dbReference type="PROSITE-ProRule" id="PRU00192"/>
    </source>
</evidence>
<dbReference type="FunFam" id="3.30.63.10:FF:000001">
    <property type="entry name" value="Disks large homolog 1 isoform 2"/>
    <property type="match status" value="1"/>
</dbReference>
<dbReference type="GeneID" id="20217058"/>
<reference evidence="6 8" key="2">
    <citation type="journal article" date="2013" name="Nature">
        <title>Insights into bilaterian evolution from three spiralian genomes.</title>
        <authorList>
            <person name="Simakov O."/>
            <person name="Marletaz F."/>
            <person name="Cho S.J."/>
            <person name="Edsinger-Gonzales E."/>
            <person name="Havlak P."/>
            <person name="Hellsten U."/>
            <person name="Kuo D.H."/>
            <person name="Larsson T."/>
            <person name="Lv J."/>
            <person name="Arendt D."/>
            <person name="Savage R."/>
            <person name="Osoegawa K."/>
            <person name="de Jong P."/>
            <person name="Grimwood J."/>
            <person name="Chapman J.A."/>
            <person name="Shapiro H."/>
            <person name="Aerts A."/>
            <person name="Otillar R.P."/>
            <person name="Terry A.Y."/>
            <person name="Boore J.L."/>
            <person name="Grigoriev I.V."/>
            <person name="Lindberg D.R."/>
            <person name="Seaver E.C."/>
            <person name="Weisblat D.A."/>
            <person name="Putnam N.H."/>
            <person name="Rokhsar D.S."/>
        </authorList>
    </citation>
    <scope>NUCLEOTIDE SEQUENCE</scope>
</reference>
<dbReference type="PANTHER" id="PTHR23122">
    <property type="entry name" value="MEMBRANE-ASSOCIATED GUANYLATE KINASE MAGUK"/>
    <property type="match status" value="1"/>
</dbReference>